<name>M3GUC1_9LEPT</name>
<dbReference type="AlphaFoldDB" id="M3GUC1"/>
<dbReference type="EMBL" id="AHOR02000061">
    <property type="protein sequence ID" value="EMF80105.1"/>
    <property type="molecule type" value="Genomic_DNA"/>
</dbReference>
<reference evidence="1 2" key="1">
    <citation type="submission" date="2013-01" db="EMBL/GenBank/DDBJ databases">
        <authorList>
            <person name="Harkins D.M."/>
            <person name="Durkin A.S."/>
            <person name="Brinkac L.M."/>
            <person name="Haft D.H."/>
            <person name="Selengut J.D."/>
            <person name="Sanka R."/>
            <person name="DePew J."/>
            <person name="Purushe J."/>
            <person name="Tulsiani S.M."/>
            <person name="Graham G.C."/>
            <person name="Burns M.-A."/>
            <person name="Dohnt M.F."/>
            <person name="Smythe L.D."/>
            <person name="McKay D.B."/>
            <person name="Craig S.B."/>
            <person name="Vinetz J.M."/>
            <person name="Sutton G.G."/>
            <person name="Nierman W.C."/>
            <person name="Fouts D.E."/>
        </authorList>
    </citation>
    <scope>NUCLEOTIDE SEQUENCE [LARGE SCALE GENOMIC DNA]</scope>
    <source>
        <strain evidence="1 2">LT2116</strain>
    </source>
</reference>
<evidence type="ECO:0000313" key="1">
    <source>
        <dbReference type="EMBL" id="EMF80105.1"/>
    </source>
</evidence>
<organism evidence="1 2">
    <name type="scientific">Leptospira weilii serovar Topaz str. LT2116</name>
    <dbReference type="NCBI Taxonomy" id="1088540"/>
    <lineage>
        <taxon>Bacteria</taxon>
        <taxon>Pseudomonadati</taxon>
        <taxon>Spirochaetota</taxon>
        <taxon>Spirochaetia</taxon>
        <taxon>Leptospirales</taxon>
        <taxon>Leptospiraceae</taxon>
        <taxon>Leptospira</taxon>
    </lineage>
</organism>
<dbReference type="Proteomes" id="UP000011770">
    <property type="component" value="Unassembled WGS sequence"/>
</dbReference>
<protein>
    <submittedName>
        <fullName evidence="1">Uncharacterized protein</fullName>
    </submittedName>
</protein>
<evidence type="ECO:0000313" key="2">
    <source>
        <dbReference type="Proteomes" id="UP000011770"/>
    </source>
</evidence>
<comment type="caution">
    <text evidence="1">The sequence shown here is derived from an EMBL/GenBank/DDBJ whole genome shotgun (WGS) entry which is preliminary data.</text>
</comment>
<accession>M3GUC1</accession>
<gene>
    <name evidence="1" type="ORF">LEP1GSC188_2578</name>
</gene>
<proteinExistence type="predicted"/>
<sequence>MESNVLGKRFKIFLLISISDPVPKLQNQKLQQKSSNNKVCLKTHNYLVRLIYGNITTFYFDFTEY</sequence>